<evidence type="ECO:0008006" key="4">
    <source>
        <dbReference type="Google" id="ProtNLM"/>
    </source>
</evidence>
<dbReference type="AlphaFoldDB" id="A0A8K1D9J6"/>
<gene>
    <name evidence="2" type="ORF">HGM15179_019537</name>
</gene>
<reference evidence="2" key="1">
    <citation type="submission" date="2019-04" db="EMBL/GenBank/DDBJ databases">
        <title>Genome assembly of Zosterops borbonicus 15179.</title>
        <authorList>
            <person name="Leroy T."/>
            <person name="Anselmetti Y."/>
            <person name="Tilak M.-K."/>
            <person name="Nabholz B."/>
        </authorList>
    </citation>
    <scope>NUCLEOTIDE SEQUENCE</scope>
    <source>
        <strain evidence="2">HGM_15179</strain>
        <tissue evidence="2">Muscle</tissue>
    </source>
</reference>
<dbReference type="OrthoDB" id="9950135at2759"/>
<accession>A0A8K1D9J6</accession>
<sequence length="265" mass="29983">MGSPPTLRWALESSCKWLTPSDRGGWQTNSANVKPPHKWCHDSDKQTKTTTVHHVDAHIPKSRANKEHRNNEQVDQGSKIEMSKIDLDWQHKGELFLAQWAHDASGHQGRDATYKWAQDRGVDLTMDSISQVIHDCDTCAAIKQAKQVKPLWYGGQWSKYRYGEAWQIDYIALPQTRQEGSCDSIKSITEIQKDHINWLPLINQVRGLQLPGSSFLPFLKTGAFASFQLTWTSPDSQDHSKLIERGLTITSVSSLSTLDESHQAP</sequence>
<keyword evidence="3" id="KW-1185">Reference proteome</keyword>
<evidence type="ECO:0000313" key="3">
    <source>
        <dbReference type="Proteomes" id="UP000796761"/>
    </source>
</evidence>
<comment type="caution">
    <text evidence="2">The sequence shown here is derived from an EMBL/GenBank/DDBJ whole genome shotgun (WGS) entry which is preliminary data.</text>
</comment>
<organism evidence="2 3">
    <name type="scientific">Zosterops borbonicus</name>
    <dbReference type="NCBI Taxonomy" id="364589"/>
    <lineage>
        <taxon>Eukaryota</taxon>
        <taxon>Metazoa</taxon>
        <taxon>Chordata</taxon>
        <taxon>Craniata</taxon>
        <taxon>Vertebrata</taxon>
        <taxon>Euteleostomi</taxon>
        <taxon>Archelosauria</taxon>
        <taxon>Archosauria</taxon>
        <taxon>Dinosauria</taxon>
        <taxon>Saurischia</taxon>
        <taxon>Theropoda</taxon>
        <taxon>Coelurosauria</taxon>
        <taxon>Aves</taxon>
        <taxon>Neognathae</taxon>
        <taxon>Neoaves</taxon>
        <taxon>Telluraves</taxon>
        <taxon>Australaves</taxon>
        <taxon>Passeriformes</taxon>
        <taxon>Sylvioidea</taxon>
        <taxon>Zosteropidae</taxon>
        <taxon>Zosterops</taxon>
    </lineage>
</organism>
<dbReference type="Proteomes" id="UP000796761">
    <property type="component" value="Unassembled WGS sequence"/>
</dbReference>
<protein>
    <recommendedName>
        <fullName evidence="4">Integrase zinc-binding domain-containing protein</fullName>
    </recommendedName>
</protein>
<name>A0A8K1D9J6_9PASS</name>
<evidence type="ECO:0000256" key="1">
    <source>
        <dbReference type="SAM" id="MobiDB-lite"/>
    </source>
</evidence>
<proteinExistence type="predicted"/>
<dbReference type="EMBL" id="SWJQ01001720">
    <property type="protein sequence ID" value="TRZ07572.1"/>
    <property type="molecule type" value="Genomic_DNA"/>
</dbReference>
<feature type="region of interest" description="Disordered" evidence="1">
    <location>
        <begin position="20"/>
        <end position="47"/>
    </location>
</feature>
<evidence type="ECO:0000313" key="2">
    <source>
        <dbReference type="EMBL" id="TRZ07572.1"/>
    </source>
</evidence>